<dbReference type="SUPFAM" id="SSF52540">
    <property type="entry name" value="P-loop containing nucleoside triphosphate hydrolases"/>
    <property type="match status" value="1"/>
</dbReference>
<reference evidence="6 7" key="1">
    <citation type="submission" date="2022-03" db="EMBL/GenBank/DDBJ databases">
        <authorList>
            <person name="Brunel B."/>
        </authorList>
    </citation>
    <scope>NUCLEOTIDE SEQUENCE [LARGE SCALE GENOMIC DNA]</scope>
    <source>
        <strain evidence="6">STM5069sample</strain>
    </source>
</reference>
<evidence type="ECO:0000313" key="6">
    <source>
        <dbReference type="EMBL" id="CAH2400881.1"/>
    </source>
</evidence>
<evidence type="ECO:0000313" key="7">
    <source>
        <dbReference type="Proteomes" id="UP001153050"/>
    </source>
</evidence>
<evidence type="ECO:0000256" key="2">
    <source>
        <dbReference type="ARBA" id="ARBA00022448"/>
    </source>
</evidence>
<dbReference type="Proteomes" id="UP001153050">
    <property type="component" value="Unassembled WGS sequence"/>
</dbReference>
<dbReference type="Pfam" id="PF00005">
    <property type="entry name" value="ABC_tran"/>
    <property type="match status" value="1"/>
</dbReference>
<accession>A0ABM9DXD1</accession>
<protein>
    <submittedName>
        <fullName evidence="6">Nitrate import ATP-binding protein NrtD</fullName>
    </submittedName>
</protein>
<evidence type="ECO:0000256" key="4">
    <source>
        <dbReference type="ARBA" id="ARBA00022840"/>
    </source>
</evidence>
<keyword evidence="2" id="KW-0813">Transport</keyword>
<keyword evidence="3" id="KW-0547">Nucleotide-binding</keyword>
<organism evidence="6 7">
    <name type="scientific">Mesorhizobium escarrei</name>
    <dbReference type="NCBI Taxonomy" id="666018"/>
    <lineage>
        <taxon>Bacteria</taxon>
        <taxon>Pseudomonadati</taxon>
        <taxon>Pseudomonadota</taxon>
        <taxon>Alphaproteobacteria</taxon>
        <taxon>Hyphomicrobiales</taxon>
        <taxon>Phyllobacteriaceae</taxon>
        <taxon>Mesorhizobium</taxon>
    </lineage>
</organism>
<dbReference type="SMART" id="SM00382">
    <property type="entry name" value="AAA"/>
    <property type="match status" value="1"/>
</dbReference>
<dbReference type="InterPro" id="IPR017871">
    <property type="entry name" value="ABC_transporter-like_CS"/>
</dbReference>
<dbReference type="InterPro" id="IPR027417">
    <property type="entry name" value="P-loop_NTPase"/>
</dbReference>
<dbReference type="PROSITE" id="PS50893">
    <property type="entry name" value="ABC_TRANSPORTER_2"/>
    <property type="match status" value="1"/>
</dbReference>
<dbReference type="InterPro" id="IPR003593">
    <property type="entry name" value="AAA+_ATPase"/>
</dbReference>
<feature type="domain" description="ABC transporter" evidence="5">
    <location>
        <begin position="21"/>
        <end position="260"/>
    </location>
</feature>
<keyword evidence="4 6" id="KW-0067">ATP-binding</keyword>
<dbReference type="Gene3D" id="3.40.50.300">
    <property type="entry name" value="P-loop containing nucleotide triphosphate hydrolases"/>
    <property type="match status" value="1"/>
</dbReference>
<comment type="similarity">
    <text evidence="1">Belongs to the ABC transporter superfamily.</text>
</comment>
<comment type="caution">
    <text evidence="6">The sequence shown here is derived from an EMBL/GenBank/DDBJ whole genome shotgun (WGS) entry which is preliminary data.</text>
</comment>
<dbReference type="InterPro" id="IPR050166">
    <property type="entry name" value="ABC_transporter_ATP-bind"/>
</dbReference>
<dbReference type="EMBL" id="CAKXZT010000121">
    <property type="protein sequence ID" value="CAH2400881.1"/>
    <property type="molecule type" value="Genomic_DNA"/>
</dbReference>
<dbReference type="PROSITE" id="PS00211">
    <property type="entry name" value="ABC_TRANSPORTER_1"/>
    <property type="match status" value="1"/>
</dbReference>
<name>A0ABM9DXD1_9HYPH</name>
<sequence>MGWQAMRVETIRAAGGRPAHIRHDDLISAKSVSVVMARQLVLQNIDLSIPKGSFVSLIGPSGCGKSTLLKVLAGLVNPTSGSVSIARLSPVEAARKRMIGLVFQDANLLPWKSAVDNASMLLGIADKSLSRADLRARGQEMLELVGLGDSAHKRPHELSGGMRQRVAIARALALDPAVLLMDEPFGALDAITRDSMGQSLLEIWQRTGKTIVLVTHSIDEAIHLSRHVHVMGIKPGRITESLDIGLPYPRDLSVAEDPEFVRLAVQLRTMLRASHQPGGAP</sequence>
<gene>
    <name evidence="6" type="primary">nrtD</name>
    <name evidence="6" type="ORF">MES5069_270119</name>
</gene>
<dbReference type="GO" id="GO:0005524">
    <property type="term" value="F:ATP binding"/>
    <property type="evidence" value="ECO:0007669"/>
    <property type="project" value="UniProtKB-KW"/>
</dbReference>
<dbReference type="PANTHER" id="PTHR42788:SF13">
    <property type="entry name" value="ALIPHATIC SULFONATES IMPORT ATP-BINDING PROTEIN SSUB"/>
    <property type="match status" value="1"/>
</dbReference>
<dbReference type="CDD" id="cd03293">
    <property type="entry name" value="ABC_NrtD_SsuB_transporters"/>
    <property type="match status" value="1"/>
</dbReference>
<proteinExistence type="inferred from homology"/>
<keyword evidence="7" id="KW-1185">Reference proteome</keyword>
<evidence type="ECO:0000256" key="1">
    <source>
        <dbReference type="ARBA" id="ARBA00005417"/>
    </source>
</evidence>
<evidence type="ECO:0000259" key="5">
    <source>
        <dbReference type="PROSITE" id="PS50893"/>
    </source>
</evidence>
<dbReference type="InterPro" id="IPR003439">
    <property type="entry name" value="ABC_transporter-like_ATP-bd"/>
</dbReference>
<evidence type="ECO:0000256" key="3">
    <source>
        <dbReference type="ARBA" id="ARBA00022741"/>
    </source>
</evidence>
<dbReference type="PANTHER" id="PTHR42788">
    <property type="entry name" value="TAURINE IMPORT ATP-BINDING PROTEIN-RELATED"/>
    <property type="match status" value="1"/>
</dbReference>